<evidence type="ECO:0000256" key="1">
    <source>
        <dbReference type="ARBA" id="ARBA00007734"/>
    </source>
</evidence>
<comment type="similarity">
    <text evidence="1">Belongs to the transglycosylase Slt family.</text>
</comment>
<evidence type="ECO:0000256" key="2">
    <source>
        <dbReference type="ARBA" id="ARBA00009387"/>
    </source>
</evidence>
<dbReference type="PROSITE" id="PS00922">
    <property type="entry name" value="TRANSGLYCOSYLASE"/>
    <property type="match status" value="1"/>
</dbReference>
<dbReference type="SUPFAM" id="SSF53955">
    <property type="entry name" value="Lysozyme-like"/>
    <property type="match status" value="1"/>
</dbReference>
<dbReference type="Gene3D" id="1.10.530.10">
    <property type="match status" value="1"/>
</dbReference>
<dbReference type="CDD" id="cd16893">
    <property type="entry name" value="LT_MltC_MltE"/>
    <property type="match status" value="1"/>
</dbReference>
<dbReference type="PANTHER" id="PTHR37423">
    <property type="entry name" value="SOLUBLE LYTIC MUREIN TRANSGLYCOSYLASE-RELATED"/>
    <property type="match status" value="1"/>
</dbReference>
<evidence type="ECO:0000313" key="6">
    <source>
        <dbReference type="EMBL" id="SCA56818.1"/>
    </source>
</evidence>
<organism evidence="6 7">
    <name type="scientific">Candidatus Terasakiella magnetica</name>
    <dbReference type="NCBI Taxonomy" id="1867952"/>
    <lineage>
        <taxon>Bacteria</taxon>
        <taxon>Pseudomonadati</taxon>
        <taxon>Pseudomonadota</taxon>
        <taxon>Alphaproteobacteria</taxon>
        <taxon>Rhodospirillales</taxon>
        <taxon>Terasakiellaceae</taxon>
        <taxon>Terasakiella</taxon>
    </lineage>
</organism>
<evidence type="ECO:0000256" key="3">
    <source>
        <dbReference type="SAM" id="MobiDB-lite"/>
    </source>
</evidence>
<dbReference type="STRING" id="1867952.MTBPR1_30188"/>
<accession>A0A1C3RHR2</accession>
<feature type="region of interest" description="Disordered" evidence="3">
    <location>
        <begin position="155"/>
        <end position="190"/>
    </location>
</feature>
<keyword evidence="4" id="KW-0732">Signal</keyword>
<dbReference type="InterPro" id="IPR023346">
    <property type="entry name" value="Lysozyme-like_dom_sf"/>
</dbReference>
<dbReference type="RefSeq" id="WP_069188885.1">
    <property type="nucleotide sequence ID" value="NZ_FLYE01000023.1"/>
</dbReference>
<name>A0A1C3RHR2_9PROT</name>
<evidence type="ECO:0000259" key="5">
    <source>
        <dbReference type="Pfam" id="PF01464"/>
    </source>
</evidence>
<dbReference type="Pfam" id="PF01464">
    <property type="entry name" value="SLT"/>
    <property type="match status" value="1"/>
</dbReference>
<evidence type="ECO:0000256" key="4">
    <source>
        <dbReference type="SAM" id="SignalP"/>
    </source>
</evidence>
<evidence type="ECO:0000313" key="7">
    <source>
        <dbReference type="Proteomes" id="UP000231658"/>
    </source>
</evidence>
<dbReference type="InterPro" id="IPR000189">
    <property type="entry name" value="Transglyc_AS"/>
</dbReference>
<dbReference type="EMBL" id="FLYE01000023">
    <property type="protein sequence ID" value="SCA56818.1"/>
    <property type="molecule type" value="Genomic_DNA"/>
</dbReference>
<comment type="similarity">
    <text evidence="2">Belongs to the virb1 family.</text>
</comment>
<sequence>MKRALTYKLLCSALAFSLIAPNLVQAETDWLDKIDSQFEDTFEQTDKAFDRAMREGVEELDRELAEIWGESRQLPEPKVWVGYSKDRTSRIIVDYERGEMSIEGLDKEEKDLFTDFQEILIEDSDTLDERALLRRKLQEKADEFWNEDAPVRPRRDVREKRPQNDRFKDIPEESFEEKQVEKQRVETKPARPKINWKRHRELSTLIAPRVRPVFVKRDVRLAKGKMAKMARITIPLRPERDQLSAQSLRGPILEAAQKYRLPRSLILSVIKNESSFNPRARSHANAMGLMQLVATSGGKEAYSYLLGKEATPGPDVLYNPYENIMLGATYLHLLNTRYFGKVKDEKARQYLIICAYNTGAGNVAKAFTGKMKLRPAIKKINSMSAQEIYNHLQAHLPYGETKTYLSRVSKDTKTFASWDA</sequence>
<reference evidence="6 7" key="1">
    <citation type="submission" date="2016-07" db="EMBL/GenBank/DDBJ databases">
        <authorList>
            <person name="Lefevre C.T."/>
        </authorList>
    </citation>
    <scope>NUCLEOTIDE SEQUENCE [LARGE SCALE GENOMIC DNA]</scope>
    <source>
        <strain evidence="6">PR1</strain>
    </source>
</reference>
<feature type="domain" description="Transglycosylase SLT" evidence="5">
    <location>
        <begin position="252"/>
        <end position="372"/>
    </location>
</feature>
<dbReference type="InterPro" id="IPR008258">
    <property type="entry name" value="Transglycosylase_SLT_dom_1"/>
</dbReference>
<dbReference type="GO" id="GO:0000270">
    <property type="term" value="P:peptidoglycan metabolic process"/>
    <property type="evidence" value="ECO:0007669"/>
    <property type="project" value="InterPro"/>
</dbReference>
<dbReference type="Proteomes" id="UP000231658">
    <property type="component" value="Unassembled WGS sequence"/>
</dbReference>
<feature type="signal peptide" evidence="4">
    <location>
        <begin position="1"/>
        <end position="26"/>
    </location>
</feature>
<feature type="compositionally biased region" description="Basic and acidic residues" evidence="3">
    <location>
        <begin position="155"/>
        <end position="189"/>
    </location>
</feature>
<dbReference type="AlphaFoldDB" id="A0A1C3RHR2"/>
<protein>
    <recommendedName>
        <fullName evidence="5">Transglycosylase SLT domain-containing protein</fullName>
    </recommendedName>
</protein>
<gene>
    <name evidence="6" type="ORF">MTBPR1_30188</name>
</gene>
<keyword evidence="7" id="KW-1185">Reference proteome</keyword>
<dbReference type="GO" id="GO:0008933">
    <property type="term" value="F:peptidoglycan lytic transglycosylase activity"/>
    <property type="evidence" value="ECO:0007669"/>
    <property type="project" value="InterPro"/>
</dbReference>
<dbReference type="PANTHER" id="PTHR37423:SF2">
    <property type="entry name" value="MEMBRANE-BOUND LYTIC MUREIN TRANSGLYCOSYLASE C"/>
    <property type="match status" value="1"/>
</dbReference>
<dbReference type="GO" id="GO:0016020">
    <property type="term" value="C:membrane"/>
    <property type="evidence" value="ECO:0007669"/>
    <property type="project" value="InterPro"/>
</dbReference>
<dbReference type="OrthoDB" id="9801695at2"/>
<proteinExistence type="inferred from homology"/>
<feature type="chain" id="PRO_5008680754" description="Transglycosylase SLT domain-containing protein" evidence="4">
    <location>
        <begin position="27"/>
        <end position="420"/>
    </location>
</feature>